<proteinExistence type="predicted"/>
<dbReference type="EMBL" id="CP044222">
    <property type="protein sequence ID" value="QEW07766.1"/>
    <property type="molecule type" value="Genomic_DNA"/>
</dbReference>
<dbReference type="RefSeq" id="WP_151057511.1">
    <property type="nucleotide sequence ID" value="NZ_CP044222.1"/>
</dbReference>
<dbReference type="AlphaFoldDB" id="A0A5J6LHL7"/>
<accession>A0A5J6LHL7</accession>
<dbReference type="Proteomes" id="UP000325606">
    <property type="component" value="Chromosome"/>
</dbReference>
<keyword evidence="2" id="KW-1185">Reference proteome</keyword>
<evidence type="ECO:0000313" key="2">
    <source>
        <dbReference type="Proteomes" id="UP000325606"/>
    </source>
</evidence>
<organism evidence="1 2">
    <name type="scientific">Nitrincola iocasae</name>
    <dbReference type="NCBI Taxonomy" id="2614693"/>
    <lineage>
        <taxon>Bacteria</taxon>
        <taxon>Pseudomonadati</taxon>
        <taxon>Pseudomonadota</taxon>
        <taxon>Gammaproteobacteria</taxon>
        <taxon>Oceanospirillales</taxon>
        <taxon>Oceanospirillaceae</taxon>
        <taxon>Nitrincola</taxon>
    </lineage>
</organism>
<evidence type="ECO:0000313" key="1">
    <source>
        <dbReference type="EMBL" id="QEW07766.1"/>
    </source>
</evidence>
<gene>
    <name evidence="1" type="ORF">F5I99_15395</name>
</gene>
<protein>
    <submittedName>
        <fullName evidence="1">Uncharacterized protein</fullName>
    </submittedName>
</protein>
<reference evidence="1 2" key="1">
    <citation type="submission" date="2019-09" db="EMBL/GenBank/DDBJ databases">
        <title>Nitrincola iocasae sp. nov., a bacterium isolated from the sediment collected at a cold seep field in South China Sea.</title>
        <authorList>
            <person name="Zhang H."/>
            <person name="Wang H."/>
            <person name="Li C."/>
        </authorList>
    </citation>
    <scope>NUCLEOTIDE SEQUENCE [LARGE SCALE GENOMIC DNA]</scope>
    <source>
        <strain evidence="1 2">KXZD1103</strain>
    </source>
</reference>
<name>A0A5J6LHL7_9GAMM</name>
<sequence>MFFTSLLLPVHALAEVFPPSAVTKIQLPPHYLTSFPQPLDILIGHWLAHENSRHHQGYMRIEYGCALEVS</sequence>
<dbReference type="KEGG" id="nik:F5I99_15395"/>